<dbReference type="EMBL" id="CP159373">
    <property type="protein sequence ID" value="XCN73276.1"/>
    <property type="molecule type" value="Genomic_DNA"/>
</dbReference>
<name>A0AAU8LWN4_9BACT</name>
<accession>A0AAU8LWN4</accession>
<sequence length="82" mass="9786">MKKYFKRFAESDIGEGFAYVEVIDSWVSRQVEIYGDQYRWADKNNTEWLADQPLSELGLKPEDEILKEEFESVWMEAKKKCL</sequence>
<dbReference type="KEGG" id="eaj:Q3M24_00505"/>
<dbReference type="AlphaFoldDB" id="A0AAU8LWN4"/>
<reference evidence="1" key="2">
    <citation type="submission" date="2024-06" db="EMBL/GenBank/DDBJ databases">
        <authorList>
            <person name="Plum-Jensen L.E."/>
            <person name="Schramm A."/>
            <person name="Marshall I.P.G."/>
        </authorList>
    </citation>
    <scope>NUCLEOTIDE SEQUENCE</scope>
    <source>
        <strain evidence="1">Rat1</strain>
    </source>
</reference>
<proteinExistence type="predicted"/>
<gene>
    <name evidence="1" type="ORF">Q3M24_00505</name>
</gene>
<protein>
    <submittedName>
        <fullName evidence="1">Uncharacterized protein</fullName>
    </submittedName>
</protein>
<organism evidence="1">
    <name type="scientific">Candidatus Electrothrix aestuarii</name>
    <dbReference type="NCBI Taxonomy" id="3062594"/>
    <lineage>
        <taxon>Bacteria</taxon>
        <taxon>Pseudomonadati</taxon>
        <taxon>Thermodesulfobacteriota</taxon>
        <taxon>Desulfobulbia</taxon>
        <taxon>Desulfobulbales</taxon>
        <taxon>Desulfobulbaceae</taxon>
        <taxon>Candidatus Electrothrix</taxon>
    </lineage>
</organism>
<evidence type="ECO:0000313" key="1">
    <source>
        <dbReference type="EMBL" id="XCN73276.1"/>
    </source>
</evidence>
<reference evidence="1" key="1">
    <citation type="journal article" date="2024" name="Syst. Appl. Microbiol.">
        <title>First single-strain enrichments of Electrothrix cable bacteria, description of E. aestuarii sp. nov. and E. rattekaaiensis sp. nov., and proposal of a cable bacteria taxonomy following the rules of the SeqCode.</title>
        <authorList>
            <person name="Plum-Jensen L.E."/>
            <person name="Schramm A."/>
            <person name="Marshall I.P.G."/>
        </authorList>
    </citation>
    <scope>NUCLEOTIDE SEQUENCE</scope>
    <source>
        <strain evidence="1">Rat1</strain>
    </source>
</reference>